<evidence type="ECO:0000256" key="1">
    <source>
        <dbReference type="SAM" id="MobiDB-lite"/>
    </source>
</evidence>
<comment type="caution">
    <text evidence="2">The sequence shown here is derived from an EMBL/GenBank/DDBJ whole genome shotgun (WGS) entry which is preliminary data.</text>
</comment>
<protein>
    <submittedName>
        <fullName evidence="2">Uncharacterized protein</fullName>
    </submittedName>
</protein>
<feature type="compositionally biased region" description="Polar residues" evidence="1">
    <location>
        <begin position="50"/>
        <end position="61"/>
    </location>
</feature>
<accession>A0AAV9ZJU8</accession>
<feature type="compositionally biased region" description="Polar residues" evidence="1">
    <location>
        <begin position="423"/>
        <end position="440"/>
    </location>
</feature>
<gene>
    <name evidence="2" type="ORF">R3P38DRAFT_3292334</name>
</gene>
<evidence type="ECO:0000313" key="2">
    <source>
        <dbReference type="EMBL" id="KAK6984450.1"/>
    </source>
</evidence>
<dbReference type="AlphaFoldDB" id="A0AAV9ZJU8"/>
<feature type="region of interest" description="Disordered" evidence="1">
    <location>
        <begin position="423"/>
        <end position="454"/>
    </location>
</feature>
<organism evidence="2 3">
    <name type="scientific">Favolaschia claudopus</name>
    <dbReference type="NCBI Taxonomy" id="2862362"/>
    <lineage>
        <taxon>Eukaryota</taxon>
        <taxon>Fungi</taxon>
        <taxon>Dikarya</taxon>
        <taxon>Basidiomycota</taxon>
        <taxon>Agaricomycotina</taxon>
        <taxon>Agaricomycetes</taxon>
        <taxon>Agaricomycetidae</taxon>
        <taxon>Agaricales</taxon>
        <taxon>Marasmiineae</taxon>
        <taxon>Mycenaceae</taxon>
        <taxon>Favolaschia</taxon>
    </lineage>
</organism>
<feature type="region of interest" description="Disordered" evidence="1">
    <location>
        <begin position="20"/>
        <end position="75"/>
    </location>
</feature>
<evidence type="ECO:0000313" key="3">
    <source>
        <dbReference type="Proteomes" id="UP001362999"/>
    </source>
</evidence>
<dbReference type="Proteomes" id="UP001362999">
    <property type="component" value="Unassembled WGS sequence"/>
</dbReference>
<name>A0AAV9ZJU8_9AGAR</name>
<dbReference type="EMBL" id="JAWWNJ010000137">
    <property type="protein sequence ID" value="KAK6984450.1"/>
    <property type="molecule type" value="Genomic_DNA"/>
</dbReference>
<proteinExistence type="predicted"/>
<reference evidence="2 3" key="1">
    <citation type="journal article" date="2024" name="J Genomics">
        <title>Draft genome sequencing and assembly of Favolaschia claudopus CIRM-BRFM 2984 isolated from oak limbs.</title>
        <authorList>
            <person name="Navarro D."/>
            <person name="Drula E."/>
            <person name="Chaduli D."/>
            <person name="Cazenave R."/>
            <person name="Ahrendt S."/>
            <person name="Wang J."/>
            <person name="Lipzen A."/>
            <person name="Daum C."/>
            <person name="Barry K."/>
            <person name="Grigoriev I.V."/>
            <person name="Favel A."/>
            <person name="Rosso M.N."/>
            <person name="Martin F."/>
        </authorList>
    </citation>
    <scope>NUCLEOTIDE SEQUENCE [LARGE SCALE GENOMIC DNA]</scope>
    <source>
        <strain evidence="2 3">CIRM-BRFM 2984</strain>
    </source>
</reference>
<sequence length="514" mass="58189">MTPSTLFSYVASTRVTAAPKKTNKSLTSNAKRKYTEETPGGLMIVREPAQHQSTAVSTSSKHPTKKFKATRNPSVDPVEENAVREMDDEPPPKVKSNIVVGMISDILSPEIFFFFFVSASDLAAELKESKRKYLEKRNHFIGLSLSFRDRIDQWKTLPRTASKVGKDAVSVYKHRSTKVPSQTAIFQKMLSDDANFGQTAIPRNKVARFLDDGFKIQDSQRKLQRLIADTNEHELVSRRKEIAQRTTKLRAGIDAWRKTQTDLMPKVADKIAGQTLACPEIHAEKLYLPSELTLGEHHSLNLTGLAAEEIRWREAQAFDALRAIQNVVKTLSALRGRKIKNDRQQKQNTRAADNITEATKLRDQHMISYEVARQALLALDAEAALYMKPVLQRRQLCDSHYTDGPLWRFPAPQLEDANEIPSSLSEQDIPVGSSTSGTQMQKRKTAPRMKLSTKEASKVAADNCRDGWLWQLGKLTKMSEAEMDEWANEGDRVQWFRAEAEWQILGEDWQRVIA</sequence>
<keyword evidence="3" id="KW-1185">Reference proteome</keyword>